<comment type="caution">
    <text evidence="3">Lacks conserved residue(s) required for the propagation of feature annotation.</text>
</comment>
<comment type="caution">
    <text evidence="4">The sequence shown here is derived from an EMBL/GenBank/DDBJ whole genome shotgun (WGS) entry which is preliminary data.</text>
</comment>
<keyword evidence="2 3" id="KW-0378">Hydrolase</keyword>
<keyword evidence="3" id="KW-0546">Nucleotide metabolism</keyword>
<evidence type="ECO:0000256" key="3">
    <source>
        <dbReference type="HAMAP-Rule" id="MF_00528"/>
    </source>
</evidence>
<dbReference type="PANTHER" id="PTHR43213:SF5">
    <property type="entry name" value="BIFUNCTIONAL DTTP_UTP PYROPHOSPHATASE_METHYLTRANSFERASE PROTEIN-RELATED"/>
    <property type="match status" value="1"/>
</dbReference>
<dbReference type="EMBL" id="BJKP01000017">
    <property type="protein sequence ID" value="GEA27608.1"/>
    <property type="molecule type" value="Genomic_DNA"/>
</dbReference>
<reference evidence="4 5" key="1">
    <citation type="journal article" date="2019" name="FEMS Microbiol. Lett.">
        <title>A novel salt-tolerant genotype illuminates the sucrose gene evolution in freshwater bloom-forming cyanobacterium Microcystis aeruginosa.</title>
        <authorList>
            <person name="Tanabe Y."/>
            <person name="Yamaguchi H."/>
            <person name="Sano T."/>
            <person name="Kawachi M."/>
        </authorList>
    </citation>
    <scope>NUCLEOTIDE SEQUENCE [LARGE SCALE GENOMIC DNA]</scope>
    <source>
        <strain evidence="4 5">NIES-4325</strain>
    </source>
</reference>
<organism evidence="4 5">
    <name type="scientific">Microcystis aeruginosa NIES-4325</name>
    <dbReference type="NCBI Taxonomy" id="2569534"/>
    <lineage>
        <taxon>Bacteria</taxon>
        <taxon>Bacillati</taxon>
        <taxon>Cyanobacteriota</taxon>
        <taxon>Cyanophyceae</taxon>
        <taxon>Oscillatoriophycideae</taxon>
        <taxon>Chroococcales</taxon>
        <taxon>Microcystaceae</taxon>
        <taxon>Microcystis</taxon>
    </lineage>
</organism>
<comment type="function">
    <text evidence="3">Nucleoside triphosphate pyrophosphatase. May have a dual role in cell division arrest and in preventing the incorporation of modified nucleotides into cellular nucleic acids.</text>
</comment>
<dbReference type="InterPro" id="IPR029001">
    <property type="entry name" value="ITPase-like_fam"/>
</dbReference>
<dbReference type="PIRSF" id="PIRSF006305">
    <property type="entry name" value="Maf"/>
    <property type="match status" value="1"/>
</dbReference>
<dbReference type="PANTHER" id="PTHR43213">
    <property type="entry name" value="BIFUNCTIONAL DTTP/UTP PYROPHOSPHATASE/METHYLTRANSFERASE PROTEIN-RELATED"/>
    <property type="match status" value="1"/>
</dbReference>
<comment type="catalytic activity">
    <reaction evidence="3">
        <text>a 2'-deoxyribonucleoside 5'-triphosphate + H2O = a 2'-deoxyribonucleoside 5'-phosphate + diphosphate + H(+)</text>
        <dbReference type="Rhea" id="RHEA:44644"/>
        <dbReference type="ChEBI" id="CHEBI:15377"/>
        <dbReference type="ChEBI" id="CHEBI:15378"/>
        <dbReference type="ChEBI" id="CHEBI:33019"/>
        <dbReference type="ChEBI" id="CHEBI:61560"/>
        <dbReference type="ChEBI" id="CHEBI:65317"/>
        <dbReference type="EC" id="3.6.1.9"/>
    </reaction>
</comment>
<dbReference type="Proteomes" id="UP000376575">
    <property type="component" value="Unassembled WGS sequence"/>
</dbReference>
<dbReference type="HAMAP" id="MF_00528">
    <property type="entry name" value="Maf"/>
    <property type="match status" value="1"/>
</dbReference>
<evidence type="ECO:0000256" key="2">
    <source>
        <dbReference type="ARBA" id="ARBA00022801"/>
    </source>
</evidence>
<comment type="catalytic activity">
    <reaction evidence="3">
        <text>a ribonucleoside 5'-triphosphate + H2O = a ribonucleoside 5'-phosphate + diphosphate + H(+)</text>
        <dbReference type="Rhea" id="RHEA:23996"/>
        <dbReference type="ChEBI" id="CHEBI:15377"/>
        <dbReference type="ChEBI" id="CHEBI:15378"/>
        <dbReference type="ChEBI" id="CHEBI:33019"/>
        <dbReference type="ChEBI" id="CHEBI:58043"/>
        <dbReference type="ChEBI" id="CHEBI:61557"/>
        <dbReference type="EC" id="3.6.1.9"/>
    </reaction>
</comment>
<evidence type="ECO:0000313" key="4">
    <source>
        <dbReference type="EMBL" id="GEA27608.1"/>
    </source>
</evidence>
<evidence type="ECO:0000256" key="1">
    <source>
        <dbReference type="ARBA" id="ARBA00001968"/>
    </source>
</evidence>
<dbReference type="SUPFAM" id="SSF52972">
    <property type="entry name" value="ITPase-like"/>
    <property type="match status" value="1"/>
</dbReference>
<dbReference type="Gene3D" id="3.90.950.10">
    <property type="match status" value="1"/>
</dbReference>
<accession>A0A5J4FAS6</accession>
<dbReference type="GO" id="GO:0047429">
    <property type="term" value="F:nucleoside triphosphate diphosphatase activity"/>
    <property type="evidence" value="ECO:0007669"/>
    <property type="project" value="UniProtKB-EC"/>
</dbReference>
<proteinExistence type="inferred from homology"/>
<sequence>MITDGGLRQIDKLIINSHNLSLPNPPYLTFLLFPLKLMSIPLILASASPARKKLLQMVGIDPIVRVSNFDESTINADDTLHLVQTLAQCKAQTIAPQFDTGLILGCDSVLEVAGEVYGKPKDKSEAIDRWQKMRGQVGVLYTGHALIDRVNNQTLTRCGITKVHFANISDETIIAYVDTEEPLKCAGCFALEGKGGLFVERLEGCHSNVIGLSLPLFRQMLTDFGYQITDFW</sequence>
<comment type="similarity">
    <text evidence="3">Belongs to the Maf family.</text>
</comment>
<comment type="subcellular location">
    <subcellularLocation>
        <location evidence="3">Cytoplasm</location>
    </subcellularLocation>
</comment>
<dbReference type="Pfam" id="PF02545">
    <property type="entry name" value="Maf"/>
    <property type="match status" value="1"/>
</dbReference>
<keyword evidence="3" id="KW-0963">Cytoplasm</keyword>
<dbReference type="EC" id="3.6.1.9" evidence="3"/>
<protein>
    <recommendedName>
        <fullName evidence="3">Nucleoside triphosphate pyrophosphatase</fullName>
        <ecNumber evidence="3">3.6.1.9</ecNumber>
    </recommendedName>
    <alternativeName>
        <fullName evidence="3">Nucleotide pyrophosphatase</fullName>
        <shortName evidence="3">Nucleotide PPase</shortName>
    </alternativeName>
</protein>
<comment type="cofactor">
    <cofactor evidence="1 3">
        <name>a divalent metal cation</name>
        <dbReference type="ChEBI" id="CHEBI:60240"/>
    </cofactor>
</comment>
<dbReference type="AlphaFoldDB" id="A0A5J4FAS6"/>
<dbReference type="GO" id="GO:0005737">
    <property type="term" value="C:cytoplasm"/>
    <property type="evidence" value="ECO:0007669"/>
    <property type="project" value="UniProtKB-SubCell"/>
</dbReference>
<evidence type="ECO:0000313" key="5">
    <source>
        <dbReference type="Proteomes" id="UP000376575"/>
    </source>
</evidence>
<dbReference type="NCBIfam" id="TIGR00172">
    <property type="entry name" value="maf"/>
    <property type="match status" value="1"/>
</dbReference>
<feature type="active site" description="Proton acceptor" evidence="3">
    <location>
        <position position="107"/>
    </location>
</feature>
<dbReference type="GO" id="GO:0009117">
    <property type="term" value="P:nucleotide metabolic process"/>
    <property type="evidence" value="ECO:0007669"/>
    <property type="project" value="UniProtKB-KW"/>
</dbReference>
<name>A0A5J4FAS6_MICAE</name>
<dbReference type="CDD" id="cd00555">
    <property type="entry name" value="Maf"/>
    <property type="match status" value="1"/>
</dbReference>
<dbReference type="InterPro" id="IPR003697">
    <property type="entry name" value="Maf-like"/>
</dbReference>
<gene>
    <name evidence="4" type="ORF">MiAbW_02175</name>
</gene>